<keyword evidence="2" id="KW-1185">Reference proteome</keyword>
<organism evidence="1 2">
    <name type="scientific">Amphibacillus xylanus (strain ATCC 51415 / DSM 6626 / JCM 7361 / LMG 17667 / NBRC 15112 / Ep01)</name>
    <dbReference type="NCBI Taxonomy" id="698758"/>
    <lineage>
        <taxon>Bacteria</taxon>
        <taxon>Bacillati</taxon>
        <taxon>Bacillota</taxon>
        <taxon>Bacilli</taxon>
        <taxon>Bacillales</taxon>
        <taxon>Bacillaceae</taxon>
        <taxon>Amphibacillus</taxon>
    </lineage>
</organism>
<protein>
    <recommendedName>
        <fullName evidence="3">Glycoside hydrolase family 5 domain-containing protein</fullName>
    </recommendedName>
</protein>
<dbReference type="EMBL" id="AP012050">
    <property type="protein sequence ID" value="BAM48467.1"/>
    <property type="molecule type" value="Genomic_DNA"/>
</dbReference>
<name>K0J501_AMPXN</name>
<dbReference type="Proteomes" id="UP000006294">
    <property type="component" value="Chromosome"/>
</dbReference>
<proteinExistence type="predicted"/>
<sequence>MLKSKLIMCILIVIIFLSIICMEKEVFLVMPKSELLEVALLPIIEVERVDKMVPLKYTSHEFEAGMNILIYGHPDLNEVRDTFEDLRNLGINSVSLNFPLYQSDWQANQVTTSPEYTPTVEELYDVIVIAQEYDLGVMIRPILDEQVFMADGLWRGQIKPSDPDSWFDSYQSIIITYAQLAESSKAESLNIGTEFNSMQSRYQDRWIELIESVRQVYHGKLLYSFNYDTVLEIPSLEFVKHLDQVGIDAYFPLNVPDHASVDMLTEEWHRQIVQLKEALSDYPIVITEVGILPYEGVYRTPYVWSFPNGNYDPQTQAIYYEATYNVWKPLVEGIYWWVVTLGQDPNETSFSPLNLPTEDVLKKYFLKYSKVIE</sequence>
<dbReference type="STRING" id="698758.AXY_23350"/>
<dbReference type="OrthoDB" id="9773531at2"/>
<dbReference type="RefSeq" id="WP_015011046.1">
    <property type="nucleotide sequence ID" value="NC_018704.1"/>
</dbReference>
<reference evidence="1 2" key="1">
    <citation type="submission" date="2011-01" db="EMBL/GenBank/DDBJ databases">
        <title>Whole genome sequence of Amphibacillus xylinus NBRC 15112.</title>
        <authorList>
            <person name="Nakazawa H."/>
            <person name="Katano Y."/>
            <person name="Nakamura S."/>
            <person name="Sasagawa M."/>
            <person name="Fukada J."/>
            <person name="Arai T."/>
            <person name="Sasakura N."/>
            <person name="Mochizuki D."/>
            <person name="Hosoyama A."/>
            <person name="Harada K."/>
            <person name="Horikawa H."/>
            <person name="Kato Y."/>
            <person name="Harada T."/>
            <person name="Sasaki K."/>
            <person name="Sekiguchi M."/>
            <person name="Hodoyama M."/>
            <person name="Nishiko R."/>
            <person name="Narita H."/>
            <person name="Hanamaki A."/>
            <person name="Hata C."/>
            <person name="Konno Y."/>
            <person name="Niimura Y."/>
            <person name="Yamazaki S."/>
            <person name="Fujita N."/>
        </authorList>
    </citation>
    <scope>NUCLEOTIDE SEQUENCE [LARGE SCALE GENOMIC DNA]</scope>
    <source>
        <strain evidence="2">ATCC 51415 / DSM 6626 / JCM 7361 / LMG 17667 / NBRC 15112 / Ep01</strain>
    </source>
</reference>
<evidence type="ECO:0000313" key="1">
    <source>
        <dbReference type="EMBL" id="BAM48467.1"/>
    </source>
</evidence>
<dbReference type="InterPro" id="IPR017853">
    <property type="entry name" value="GH"/>
</dbReference>
<evidence type="ECO:0000313" key="2">
    <source>
        <dbReference type="Proteomes" id="UP000006294"/>
    </source>
</evidence>
<dbReference type="SUPFAM" id="SSF51445">
    <property type="entry name" value="(Trans)glycosidases"/>
    <property type="match status" value="1"/>
</dbReference>
<dbReference type="Pfam" id="PF22612">
    <property type="entry name" value="GH113"/>
    <property type="match status" value="1"/>
</dbReference>
<dbReference type="eggNOG" id="COG2357">
    <property type="taxonomic scope" value="Bacteria"/>
</dbReference>
<dbReference type="CDD" id="cd19608">
    <property type="entry name" value="GH113_mannanase-like"/>
    <property type="match status" value="1"/>
</dbReference>
<evidence type="ECO:0008006" key="3">
    <source>
        <dbReference type="Google" id="ProtNLM"/>
    </source>
</evidence>
<gene>
    <name evidence="1" type="ordered locus">AXY_23350</name>
</gene>
<dbReference type="KEGG" id="axl:AXY_23350"/>
<dbReference type="InterPro" id="IPR055151">
    <property type="entry name" value="GH113"/>
</dbReference>
<accession>K0J501</accession>
<dbReference type="AlphaFoldDB" id="K0J501"/>
<dbReference type="HOGENOM" id="CLU_677338_0_0_9"/>
<dbReference type="Gene3D" id="3.20.20.80">
    <property type="entry name" value="Glycosidases"/>
    <property type="match status" value="1"/>
</dbReference>